<keyword evidence="2" id="KW-1185">Reference proteome</keyword>
<proteinExistence type="predicted"/>
<dbReference type="InParanoid" id="A0A3P7DKQ6"/>
<evidence type="ECO:0000313" key="2">
    <source>
        <dbReference type="Proteomes" id="UP000270924"/>
    </source>
</evidence>
<protein>
    <submittedName>
        <fullName evidence="1">Uncharacterized protein</fullName>
    </submittedName>
</protein>
<accession>A0A3P7DKQ6</accession>
<gene>
    <name evidence="1" type="ORF">WBA_LOCUS592</name>
</gene>
<dbReference type="EMBL" id="UYWW01000088">
    <property type="protein sequence ID" value="VDM07206.1"/>
    <property type="molecule type" value="Genomic_DNA"/>
</dbReference>
<dbReference type="AlphaFoldDB" id="A0A3P7DKQ6"/>
<sequence>MSNYYDSSDIFLDDDLKAVSLTKKGKPRLRKPKQPRVYFTSDTEEAIIQYLASTNQNERNLIYNERIEYAFYKLSENIIHTFKFYYTDTDTIEELKHEVVTVLLEKLHLFNHSKNIDDKLAKIIIKEFNEKYVKDSFKTFTNNAVTTTQEQIDEFISKLKVSKKCKEKISLITPPKAFSYFGTIAKRYLINYNEENYKKLQEKGDVEEIDEDKTMLYESIRESEGKIDANSFIEQYIKYIDKNLYQIFPKNQDAKTADAIIELFRKRESLEIFNKKALYIYIREITDVSTPQITKITKKLDTIRRKLFNEYYKNDTIKPLAGSNAGSAVMLMPTIKDLIDVNVKNNEQLIKMAAIAQRAINNNSNPNVASTNKLTPLSTIKPQIGKVFGVVLNEDTPSKDLFNLSGGWNGLGTVFYLDYEQSKDINETDLTKCKTAKPLIPSDQSYPLIGELIYIVDGPSPVSQINNTSSQKYYLTVINIWNNNQQNSPSNDVLGKSFSESSDVRKLISFEGDRIFQGRKGNGIRFGSTQKYYSNLNEWSSNGKDGDPITILTNGYVTNDTGSLLPNIEEINKEKSSIWLTTTQKIPLLPDLNEDVLNPLTKPLIPSTQDNGKPPSEPVLLGIVTTEFLLNILNDLSKFCNDLQNCVATSEGSPLIDINIASAEFGSKLENHISNLPKLLSTKTFTA</sequence>
<name>A0A3P7DKQ6_WUCBA</name>
<evidence type="ECO:0000313" key="1">
    <source>
        <dbReference type="EMBL" id="VDM07206.1"/>
    </source>
</evidence>
<dbReference type="Proteomes" id="UP000270924">
    <property type="component" value="Unassembled WGS sequence"/>
</dbReference>
<organism evidence="1 2">
    <name type="scientific">Wuchereria bancrofti</name>
    <dbReference type="NCBI Taxonomy" id="6293"/>
    <lineage>
        <taxon>Eukaryota</taxon>
        <taxon>Metazoa</taxon>
        <taxon>Ecdysozoa</taxon>
        <taxon>Nematoda</taxon>
        <taxon>Chromadorea</taxon>
        <taxon>Rhabditida</taxon>
        <taxon>Spirurina</taxon>
        <taxon>Spiruromorpha</taxon>
        <taxon>Filarioidea</taxon>
        <taxon>Onchocercidae</taxon>
        <taxon>Wuchereria</taxon>
    </lineage>
</organism>
<reference evidence="1 2" key="1">
    <citation type="submission" date="2018-11" db="EMBL/GenBank/DDBJ databases">
        <authorList>
            <consortium name="Pathogen Informatics"/>
        </authorList>
    </citation>
    <scope>NUCLEOTIDE SEQUENCE [LARGE SCALE GENOMIC DNA]</scope>
</reference>